<feature type="transmembrane region" description="Helical" evidence="1">
    <location>
        <begin position="6"/>
        <end position="24"/>
    </location>
</feature>
<name>A0A8S2GP58_9BILA</name>
<keyword evidence="1" id="KW-1133">Transmembrane helix</keyword>
<feature type="transmembrane region" description="Helical" evidence="1">
    <location>
        <begin position="98"/>
        <end position="118"/>
    </location>
</feature>
<evidence type="ECO:0000313" key="2">
    <source>
        <dbReference type="EMBL" id="CAF0762816.1"/>
    </source>
</evidence>
<dbReference type="EMBL" id="CAJOBA010000581">
    <property type="protein sequence ID" value="CAF3542718.1"/>
    <property type="molecule type" value="Genomic_DNA"/>
</dbReference>
<protein>
    <submittedName>
        <fullName evidence="3">Uncharacterized protein</fullName>
    </submittedName>
</protein>
<feature type="transmembrane region" description="Helical" evidence="1">
    <location>
        <begin position="73"/>
        <end position="91"/>
    </location>
</feature>
<evidence type="ECO:0000256" key="1">
    <source>
        <dbReference type="SAM" id="Phobius"/>
    </source>
</evidence>
<evidence type="ECO:0000313" key="3">
    <source>
        <dbReference type="EMBL" id="CAF3542718.1"/>
    </source>
</evidence>
<proteinExistence type="predicted"/>
<feature type="transmembrane region" description="Helical" evidence="1">
    <location>
        <begin position="33"/>
        <end position="53"/>
    </location>
</feature>
<feature type="transmembrane region" description="Helical" evidence="1">
    <location>
        <begin position="210"/>
        <end position="232"/>
    </location>
</feature>
<keyword evidence="1" id="KW-0472">Membrane</keyword>
<comment type="caution">
    <text evidence="3">The sequence shown here is derived from an EMBL/GenBank/DDBJ whole genome shotgun (WGS) entry which is preliminary data.</text>
</comment>
<reference evidence="3" key="1">
    <citation type="submission" date="2021-02" db="EMBL/GenBank/DDBJ databases">
        <authorList>
            <person name="Nowell W R."/>
        </authorList>
    </citation>
    <scope>NUCLEOTIDE SEQUENCE</scope>
</reference>
<feature type="transmembrane region" description="Helical" evidence="1">
    <location>
        <begin position="185"/>
        <end position="204"/>
    </location>
</feature>
<keyword evidence="1" id="KW-0812">Transmembrane</keyword>
<accession>A0A8S2GP58</accession>
<evidence type="ECO:0000313" key="4">
    <source>
        <dbReference type="Proteomes" id="UP000682733"/>
    </source>
</evidence>
<gene>
    <name evidence="2" type="ORF">OVA965_LOCUS2649</name>
    <name evidence="3" type="ORF">TMI583_LOCUS2648</name>
</gene>
<feature type="transmembrane region" description="Helical" evidence="1">
    <location>
        <begin position="158"/>
        <end position="178"/>
    </location>
</feature>
<dbReference type="AlphaFoldDB" id="A0A8S2GP58"/>
<dbReference type="Proteomes" id="UP000677228">
    <property type="component" value="Unassembled WGS sequence"/>
</dbReference>
<sequence>MCWNFEVSLSFAIVHLLSSIYVGWKKPRYYRKFIIFMMCYSCIELLEALQWYVGVEQNLNSSTCKLSNTLLTVVAYILIWIQPIMFSLFSVKGDFRFPLYYSIYAFILALLTLTLGFIHPSVGLQSMGLTEKNNYGRYTCTYMGKYGHLVWKFAVSSFVYQPTHFVYHSIILLVFVLHYDLTLKLTMALGWTITLFISMYRLGTTPAEQASYWCFLSIFADIPILIYTTIYIRKTKKM</sequence>
<dbReference type="Proteomes" id="UP000682733">
    <property type="component" value="Unassembled WGS sequence"/>
</dbReference>
<dbReference type="EMBL" id="CAJNOK010000581">
    <property type="protein sequence ID" value="CAF0762816.1"/>
    <property type="molecule type" value="Genomic_DNA"/>
</dbReference>
<organism evidence="3 4">
    <name type="scientific">Didymodactylos carnosus</name>
    <dbReference type="NCBI Taxonomy" id="1234261"/>
    <lineage>
        <taxon>Eukaryota</taxon>
        <taxon>Metazoa</taxon>
        <taxon>Spiralia</taxon>
        <taxon>Gnathifera</taxon>
        <taxon>Rotifera</taxon>
        <taxon>Eurotatoria</taxon>
        <taxon>Bdelloidea</taxon>
        <taxon>Philodinida</taxon>
        <taxon>Philodinidae</taxon>
        <taxon>Didymodactylos</taxon>
    </lineage>
</organism>